<dbReference type="PANTHER" id="PTHR43022:SF1">
    <property type="entry name" value="PROTEIN SMF"/>
    <property type="match status" value="1"/>
</dbReference>
<dbReference type="EMBL" id="SNYI01000001">
    <property type="protein sequence ID" value="TDQ32732.1"/>
    <property type="molecule type" value="Genomic_DNA"/>
</dbReference>
<evidence type="ECO:0000259" key="2">
    <source>
        <dbReference type="Pfam" id="PF02481"/>
    </source>
</evidence>
<organism evidence="4 5">
    <name type="scientific">Zeaxanthinibacter enoshimensis</name>
    <dbReference type="NCBI Taxonomy" id="392009"/>
    <lineage>
        <taxon>Bacteria</taxon>
        <taxon>Pseudomonadati</taxon>
        <taxon>Bacteroidota</taxon>
        <taxon>Flavobacteriia</taxon>
        <taxon>Flavobacteriales</taxon>
        <taxon>Flavobacteriaceae</taxon>
        <taxon>Zeaxanthinibacter</taxon>
    </lineage>
</organism>
<proteinExistence type="inferred from homology"/>
<evidence type="ECO:0000259" key="3">
    <source>
        <dbReference type="Pfam" id="PF17782"/>
    </source>
</evidence>
<dbReference type="Pfam" id="PF17782">
    <property type="entry name" value="WHD_DprA"/>
    <property type="match status" value="1"/>
</dbReference>
<protein>
    <submittedName>
        <fullName evidence="4">DNA processing protein</fullName>
    </submittedName>
</protein>
<comment type="similarity">
    <text evidence="1">Belongs to the DprA/Smf family.</text>
</comment>
<dbReference type="Gene3D" id="1.10.10.10">
    <property type="entry name" value="Winged helix-like DNA-binding domain superfamily/Winged helix DNA-binding domain"/>
    <property type="match status" value="1"/>
</dbReference>
<dbReference type="InterPro" id="IPR041614">
    <property type="entry name" value="DprA_WH"/>
</dbReference>
<dbReference type="InterPro" id="IPR057666">
    <property type="entry name" value="DrpA_SLOG"/>
</dbReference>
<dbReference type="SUPFAM" id="SSF47781">
    <property type="entry name" value="RuvA domain 2-like"/>
    <property type="match status" value="1"/>
</dbReference>
<dbReference type="GO" id="GO:0009294">
    <property type="term" value="P:DNA-mediated transformation"/>
    <property type="evidence" value="ECO:0007669"/>
    <property type="project" value="InterPro"/>
</dbReference>
<feature type="domain" description="DprA winged helix" evidence="3">
    <location>
        <begin position="336"/>
        <end position="389"/>
    </location>
</feature>
<dbReference type="RefSeq" id="WP_243744126.1">
    <property type="nucleotide sequence ID" value="NZ_SNYI01000001.1"/>
</dbReference>
<comment type="caution">
    <text evidence="4">The sequence shown here is derived from an EMBL/GenBank/DDBJ whole genome shotgun (WGS) entry which is preliminary data.</text>
</comment>
<dbReference type="InterPro" id="IPR010994">
    <property type="entry name" value="RuvA_2-like"/>
</dbReference>
<evidence type="ECO:0000256" key="1">
    <source>
        <dbReference type="ARBA" id="ARBA00006525"/>
    </source>
</evidence>
<dbReference type="SUPFAM" id="SSF102405">
    <property type="entry name" value="MCP/YpsA-like"/>
    <property type="match status" value="1"/>
</dbReference>
<sequence>MGKSRNDNFLLTDMDRQDVKNGGDGPELPENELFAALRLQHIPNLGDISAKKLIAHCGSPAAVFTDKMQVLLKIDRIGSAMLSGLHDPVHARAAERELNFIRKHRIGYYYYRQHSYPYNLQHCPDGPVLLFYKGNIELEGKKIISVVGTRNMTGRGRDFCHKFIEDLAVYEPVIISGFAYGVDICVQRAAMAHGLQTIGCLAHGLNRIYPPEHRIYADMIMKNGGFFTEQWSKSLPVRENFLRRNRIIAGLSQATVVIESGEKGGSLVTANLAAEYNREVFAVPGRTTDVFSRGCNALIRSQKAHLLTAAEDLVYMLNWEATASGGRGVQKQLFVDLNPVEQRVVQFLEDKGKQHLDEISIHCDLPVSACSALLFELEMKGVICPLPGKLFELA</sequence>
<evidence type="ECO:0000313" key="5">
    <source>
        <dbReference type="Proteomes" id="UP000295468"/>
    </source>
</evidence>
<dbReference type="Proteomes" id="UP000295468">
    <property type="component" value="Unassembled WGS sequence"/>
</dbReference>
<dbReference type="Pfam" id="PF02481">
    <property type="entry name" value="DNA_processg_A"/>
    <property type="match status" value="1"/>
</dbReference>
<keyword evidence="5" id="KW-1185">Reference proteome</keyword>
<dbReference type="Gene3D" id="3.40.50.450">
    <property type="match status" value="1"/>
</dbReference>
<evidence type="ECO:0000313" key="4">
    <source>
        <dbReference type="EMBL" id="TDQ32732.1"/>
    </source>
</evidence>
<name>A0A4R6TMJ2_9FLAO</name>
<reference evidence="4 5" key="1">
    <citation type="submission" date="2019-03" db="EMBL/GenBank/DDBJ databases">
        <title>Genomic Encyclopedia of Archaeal and Bacterial Type Strains, Phase II (KMG-II): from individual species to whole genera.</title>
        <authorList>
            <person name="Goeker M."/>
        </authorList>
    </citation>
    <scope>NUCLEOTIDE SEQUENCE [LARGE SCALE GENOMIC DNA]</scope>
    <source>
        <strain evidence="4 5">DSM 18435</strain>
    </source>
</reference>
<gene>
    <name evidence="4" type="ORF">CLV82_0565</name>
</gene>
<accession>A0A4R6TMJ2</accession>
<dbReference type="InterPro" id="IPR003488">
    <property type="entry name" value="DprA"/>
</dbReference>
<feature type="domain" description="Smf/DprA SLOG" evidence="2">
    <location>
        <begin position="110"/>
        <end position="317"/>
    </location>
</feature>
<dbReference type="PANTHER" id="PTHR43022">
    <property type="entry name" value="PROTEIN SMF"/>
    <property type="match status" value="1"/>
</dbReference>
<dbReference type="AlphaFoldDB" id="A0A4R6TMJ2"/>
<dbReference type="InterPro" id="IPR036388">
    <property type="entry name" value="WH-like_DNA-bd_sf"/>
</dbReference>
<dbReference type="NCBIfam" id="TIGR00732">
    <property type="entry name" value="dprA"/>
    <property type="match status" value="1"/>
</dbReference>